<organism evidence="2 3">
    <name type="scientific">Bimuria novae-zelandiae CBS 107.79</name>
    <dbReference type="NCBI Taxonomy" id="1447943"/>
    <lineage>
        <taxon>Eukaryota</taxon>
        <taxon>Fungi</taxon>
        <taxon>Dikarya</taxon>
        <taxon>Ascomycota</taxon>
        <taxon>Pezizomycotina</taxon>
        <taxon>Dothideomycetes</taxon>
        <taxon>Pleosporomycetidae</taxon>
        <taxon>Pleosporales</taxon>
        <taxon>Massarineae</taxon>
        <taxon>Didymosphaeriaceae</taxon>
        <taxon>Bimuria</taxon>
    </lineage>
</organism>
<dbReference type="Proteomes" id="UP000800036">
    <property type="component" value="Unassembled WGS sequence"/>
</dbReference>
<dbReference type="EMBL" id="ML976685">
    <property type="protein sequence ID" value="KAF1972766.1"/>
    <property type="molecule type" value="Genomic_DNA"/>
</dbReference>
<dbReference type="AlphaFoldDB" id="A0A6A5VCL5"/>
<evidence type="ECO:0008006" key="4">
    <source>
        <dbReference type="Google" id="ProtNLM"/>
    </source>
</evidence>
<keyword evidence="1" id="KW-0732">Signal</keyword>
<accession>A0A6A5VCL5</accession>
<sequence>MYTTLVLSGLLAIAMGAPLVARQNATEWQAAEGTSATCDAASDKYISLAVGPEQSDVIFKHACAGILPVCAYPPEDMICTQTINYKIDGLKNKTLNALVERKDNHNKLSDWAVNFAVTPAEQPEGTPGVFLTKTECEGYFQELLLKSDPEGCNVQGLGPSAGTLTVGGTSSLKDTVFSVSFVRRA</sequence>
<keyword evidence="3" id="KW-1185">Reference proteome</keyword>
<reference evidence="2" key="1">
    <citation type="journal article" date="2020" name="Stud. Mycol.">
        <title>101 Dothideomycetes genomes: a test case for predicting lifestyles and emergence of pathogens.</title>
        <authorList>
            <person name="Haridas S."/>
            <person name="Albert R."/>
            <person name="Binder M."/>
            <person name="Bloem J."/>
            <person name="Labutti K."/>
            <person name="Salamov A."/>
            <person name="Andreopoulos B."/>
            <person name="Baker S."/>
            <person name="Barry K."/>
            <person name="Bills G."/>
            <person name="Bluhm B."/>
            <person name="Cannon C."/>
            <person name="Castanera R."/>
            <person name="Culley D."/>
            <person name="Daum C."/>
            <person name="Ezra D."/>
            <person name="Gonzalez J."/>
            <person name="Henrissat B."/>
            <person name="Kuo A."/>
            <person name="Liang C."/>
            <person name="Lipzen A."/>
            <person name="Lutzoni F."/>
            <person name="Magnuson J."/>
            <person name="Mondo S."/>
            <person name="Nolan M."/>
            <person name="Ohm R."/>
            <person name="Pangilinan J."/>
            <person name="Park H.-J."/>
            <person name="Ramirez L."/>
            <person name="Alfaro M."/>
            <person name="Sun H."/>
            <person name="Tritt A."/>
            <person name="Yoshinaga Y."/>
            <person name="Zwiers L.-H."/>
            <person name="Turgeon B."/>
            <person name="Goodwin S."/>
            <person name="Spatafora J."/>
            <person name="Crous P."/>
            <person name="Grigoriev I."/>
        </authorList>
    </citation>
    <scope>NUCLEOTIDE SEQUENCE</scope>
    <source>
        <strain evidence="2">CBS 107.79</strain>
    </source>
</reference>
<proteinExistence type="predicted"/>
<feature type="chain" id="PRO_5025619670" description="Ecp2 effector protein domain-containing protein" evidence="1">
    <location>
        <begin position="17"/>
        <end position="185"/>
    </location>
</feature>
<feature type="signal peptide" evidence="1">
    <location>
        <begin position="1"/>
        <end position="16"/>
    </location>
</feature>
<evidence type="ECO:0000313" key="3">
    <source>
        <dbReference type="Proteomes" id="UP000800036"/>
    </source>
</evidence>
<name>A0A6A5VCL5_9PLEO</name>
<dbReference type="OrthoDB" id="3753180at2759"/>
<gene>
    <name evidence="2" type="ORF">BU23DRAFT_157589</name>
</gene>
<evidence type="ECO:0000256" key="1">
    <source>
        <dbReference type="SAM" id="SignalP"/>
    </source>
</evidence>
<evidence type="ECO:0000313" key="2">
    <source>
        <dbReference type="EMBL" id="KAF1972766.1"/>
    </source>
</evidence>
<protein>
    <recommendedName>
        <fullName evidence="4">Ecp2 effector protein domain-containing protein</fullName>
    </recommendedName>
</protein>